<evidence type="ECO:0000313" key="2">
    <source>
        <dbReference type="Proteomes" id="UP001162992"/>
    </source>
</evidence>
<accession>A0ACC2AHM4</accession>
<organism evidence="1 2">
    <name type="scientific">Diphasiastrum complanatum</name>
    <name type="common">Issler's clubmoss</name>
    <name type="synonym">Lycopodium complanatum</name>
    <dbReference type="NCBI Taxonomy" id="34168"/>
    <lineage>
        <taxon>Eukaryota</taxon>
        <taxon>Viridiplantae</taxon>
        <taxon>Streptophyta</taxon>
        <taxon>Embryophyta</taxon>
        <taxon>Tracheophyta</taxon>
        <taxon>Lycopodiopsida</taxon>
        <taxon>Lycopodiales</taxon>
        <taxon>Lycopodiaceae</taxon>
        <taxon>Lycopodioideae</taxon>
        <taxon>Diphasiastrum</taxon>
    </lineage>
</organism>
<dbReference type="EMBL" id="CM055113">
    <property type="protein sequence ID" value="KAJ7516587.1"/>
    <property type="molecule type" value="Genomic_DNA"/>
</dbReference>
<dbReference type="Proteomes" id="UP001162992">
    <property type="component" value="Chromosome 22"/>
</dbReference>
<keyword evidence="2" id="KW-1185">Reference proteome</keyword>
<name>A0ACC2AHM4_DIPCM</name>
<comment type="caution">
    <text evidence="1">The sequence shown here is derived from an EMBL/GenBank/DDBJ whole genome shotgun (WGS) entry which is preliminary data.</text>
</comment>
<sequence length="1041" mass="113737">MGETNEDGDNFCPLCMEEMDLTDRHLRPCHCGYQICVWCWHQIMELAAKDNAEGRCPACRTLYDKEKIVGAASNCEELIDLAIDKKRSHKVKAKALEGRKQLSNVRVVQRNLVYVVGFPPTLTDEENLEKREYFGQYGRILKVAMSRSSSNSGQHSHNGPSASVYITYSREEEALRCIRAVDGCILEGKLLRACFGTNKYCNAWLKNMPCNNPDCLYLHDEGTEEDSFTKEEMLVKYGSKHQHFHELTHPPHRVVGGGLPPPVPEVSATLCNSASSLQQIHHQTPRVPGKPPVSSTVPGKTTSLPAAASWGMRGKTAATKATANSNILKKKSAGLMCVPSGSSSMLSNPSLMGVVPTSAFVVEPNKEEQRACSSLNFRTIKSDALHLAHNGTEGYNVNEQLTSIPESACSSAPSIELNVGDLSISLCSTCPVDVSAVHDDFLSKQDNFHCSSVESERTQNETDKEIASIALSMVVEKRELSEGEILQTSTCETPIGASGPPISDDKTLQVAKPTNAGTKNLTQFRGDNSIISDILTIDFDNDGSFSGPADLAKLLKAGPLNPLIPDSCKDLSVSWKSQSSQSRFSFARCQDHEQLNGRTHFPSSGEYDKEWPGASQTHLPAAIRQIEDKNDVASVKRSDYEIDSYHEQEISTALLKSQGSFARHELLDYRNAAPMHTTELTAILAPLMGTTKARPYAPPGFSTPMKLSSIYPPGFNFENVVGGAVFHGLIDESLAQEGVNLGLFASPIPTPQATDNNNISDVELIDPAIMAVGRGKLPLDVGQIGPLGPLDAGQVLSSIDDSSQFHHLLMQGTPGTNPDPFGFGPRLAVAHRSGISDLLNHQQQRAGLTDGKYYSLPYPVETYPVERHNNDQDVHALSPSSSAIIDGALSSRVLSHREGNFTSPLLHNSAFNIGSNSFLNLTRSSTMGSLQQIGLETSELDAYHPAQRLHSHLRSSPAIGRLDDRPDGSFSSLNLETAFKNIFFSSSKHDSPRINVDRYNFEQPLQSSGSVPRLDLNVRLAGDVWESFFQSSVWRIHEWKS</sequence>
<reference evidence="2" key="1">
    <citation type="journal article" date="2024" name="Proc. Natl. Acad. Sci. U.S.A.">
        <title>Extraordinary preservation of gene collinearity over three hundred million years revealed in homosporous lycophytes.</title>
        <authorList>
            <person name="Li C."/>
            <person name="Wickell D."/>
            <person name="Kuo L.Y."/>
            <person name="Chen X."/>
            <person name="Nie B."/>
            <person name="Liao X."/>
            <person name="Peng D."/>
            <person name="Ji J."/>
            <person name="Jenkins J."/>
            <person name="Williams M."/>
            <person name="Shu S."/>
            <person name="Plott C."/>
            <person name="Barry K."/>
            <person name="Rajasekar S."/>
            <person name="Grimwood J."/>
            <person name="Han X."/>
            <person name="Sun S."/>
            <person name="Hou Z."/>
            <person name="He W."/>
            <person name="Dai G."/>
            <person name="Sun C."/>
            <person name="Schmutz J."/>
            <person name="Leebens-Mack J.H."/>
            <person name="Li F.W."/>
            <person name="Wang L."/>
        </authorList>
    </citation>
    <scope>NUCLEOTIDE SEQUENCE [LARGE SCALE GENOMIC DNA]</scope>
    <source>
        <strain evidence="2">cv. PW_Plant_1</strain>
    </source>
</reference>
<evidence type="ECO:0000313" key="1">
    <source>
        <dbReference type="EMBL" id="KAJ7516587.1"/>
    </source>
</evidence>
<proteinExistence type="predicted"/>
<gene>
    <name evidence="1" type="ORF">O6H91_22G064200</name>
</gene>
<protein>
    <submittedName>
        <fullName evidence="1">Uncharacterized protein</fullName>
    </submittedName>
</protein>